<organism evidence="4 5">
    <name type="scientific">Duganella sacchari</name>
    <dbReference type="NCBI Taxonomy" id="551987"/>
    <lineage>
        <taxon>Bacteria</taxon>
        <taxon>Pseudomonadati</taxon>
        <taxon>Pseudomonadota</taxon>
        <taxon>Betaproteobacteria</taxon>
        <taxon>Burkholderiales</taxon>
        <taxon>Oxalobacteraceae</taxon>
        <taxon>Telluria group</taxon>
        <taxon>Duganella</taxon>
    </lineage>
</organism>
<dbReference type="GO" id="GO:0003677">
    <property type="term" value="F:DNA binding"/>
    <property type="evidence" value="ECO:0007669"/>
    <property type="project" value="InterPro"/>
</dbReference>
<evidence type="ECO:0000313" key="4">
    <source>
        <dbReference type="EMBL" id="SHM25190.1"/>
    </source>
</evidence>
<dbReference type="SMART" id="SM00850">
    <property type="entry name" value="LytTR"/>
    <property type="match status" value="1"/>
</dbReference>
<keyword evidence="5" id="KW-1185">Reference proteome</keyword>
<dbReference type="InterPro" id="IPR001789">
    <property type="entry name" value="Sig_transdc_resp-reg_receiver"/>
</dbReference>
<dbReference type="RefSeq" id="WP_072780503.1">
    <property type="nucleotide sequence ID" value="NZ_FRCX01000001.1"/>
</dbReference>
<dbReference type="Gene3D" id="3.40.50.2300">
    <property type="match status" value="1"/>
</dbReference>
<dbReference type="EMBL" id="FRCX01000001">
    <property type="protein sequence ID" value="SHM25190.1"/>
    <property type="molecule type" value="Genomic_DNA"/>
</dbReference>
<dbReference type="SUPFAM" id="SSF52172">
    <property type="entry name" value="CheY-like"/>
    <property type="match status" value="1"/>
</dbReference>
<dbReference type="Pfam" id="PF00072">
    <property type="entry name" value="Response_reg"/>
    <property type="match status" value="1"/>
</dbReference>
<dbReference type="PROSITE" id="PS50930">
    <property type="entry name" value="HTH_LYTTR"/>
    <property type="match status" value="1"/>
</dbReference>
<feature type="domain" description="HTH LytTR-type" evidence="3">
    <location>
        <begin position="134"/>
        <end position="238"/>
    </location>
</feature>
<dbReference type="Gene3D" id="2.40.50.1020">
    <property type="entry name" value="LytTr DNA-binding domain"/>
    <property type="match status" value="1"/>
</dbReference>
<dbReference type="PROSITE" id="PS50110">
    <property type="entry name" value="RESPONSE_REGULATORY"/>
    <property type="match status" value="1"/>
</dbReference>
<feature type="modified residue" description="4-aspartylphosphate" evidence="1">
    <location>
        <position position="60"/>
    </location>
</feature>
<dbReference type="Pfam" id="PF04397">
    <property type="entry name" value="LytTR"/>
    <property type="match status" value="1"/>
</dbReference>
<reference evidence="5" key="1">
    <citation type="submission" date="2016-11" db="EMBL/GenBank/DDBJ databases">
        <authorList>
            <person name="Varghese N."/>
            <person name="Submissions S."/>
        </authorList>
    </citation>
    <scope>NUCLEOTIDE SEQUENCE [LARGE SCALE GENOMIC DNA]</scope>
    <source>
        <strain evidence="5">Sac-22</strain>
    </source>
</reference>
<gene>
    <name evidence="4" type="ORF">SAMN05192549_101102</name>
</gene>
<dbReference type="GO" id="GO:0000156">
    <property type="term" value="F:phosphorelay response regulator activity"/>
    <property type="evidence" value="ECO:0007669"/>
    <property type="project" value="InterPro"/>
</dbReference>
<dbReference type="InterPro" id="IPR007492">
    <property type="entry name" value="LytTR_DNA-bd_dom"/>
</dbReference>
<keyword evidence="1" id="KW-0597">Phosphoprotein</keyword>
<name>A0A1M7H9T3_9BURK</name>
<dbReference type="SMART" id="SM00448">
    <property type="entry name" value="REC"/>
    <property type="match status" value="1"/>
</dbReference>
<dbReference type="InterPro" id="IPR046947">
    <property type="entry name" value="LytR-like"/>
</dbReference>
<evidence type="ECO:0000259" key="3">
    <source>
        <dbReference type="PROSITE" id="PS50930"/>
    </source>
</evidence>
<dbReference type="STRING" id="551987.SAMN05192549_101102"/>
<evidence type="ECO:0000256" key="1">
    <source>
        <dbReference type="PROSITE-ProRule" id="PRU00169"/>
    </source>
</evidence>
<feature type="domain" description="Response regulatory" evidence="2">
    <location>
        <begin position="9"/>
        <end position="122"/>
    </location>
</feature>
<dbReference type="OrthoDB" id="8889669at2"/>
<evidence type="ECO:0000313" key="5">
    <source>
        <dbReference type="Proteomes" id="UP000184339"/>
    </source>
</evidence>
<dbReference type="InterPro" id="IPR011006">
    <property type="entry name" value="CheY-like_superfamily"/>
</dbReference>
<protein>
    <submittedName>
        <fullName evidence="4">Two component transcriptional regulator, LytTR family</fullName>
    </submittedName>
</protein>
<accession>A0A1M7H9T3</accession>
<dbReference type="PANTHER" id="PTHR37299:SF1">
    <property type="entry name" value="STAGE 0 SPORULATION PROTEIN A HOMOLOG"/>
    <property type="match status" value="1"/>
</dbReference>
<sequence>MDNSRNLLRALIVDDEPLARSNVAALLARDAGVVIAGQCGSAEEAVEAIANLTPDLVFLDIEMPECDGFELLERIGPAPAFAIVFVTAHHQFALRAFEVGALDYLLKPFDDQRFARVLTRAKERLQTSSDTRRFIIKNGSALDVVKFTDIDWIEASDYYSTLHAGSKTFMLRRSLSDLDALLATHGFSRIHRSAIVNLDRVSALEIREDGEYEVVLHDAKRLRMSRRYRKPILERLGATQ</sequence>
<dbReference type="AlphaFoldDB" id="A0A1M7H9T3"/>
<proteinExistence type="predicted"/>
<dbReference type="PANTHER" id="PTHR37299">
    <property type="entry name" value="TRANSCRIPTIONAL REGULATOR-RELATED"/>
    <property type="match status" value="1"/>
</dbReference>
<dbReference type="Proteomes" id="UP000184339">
    <property type="component" value="Unassembled WGS sequence"/>
</dbReference>
<evidence type="ECO:0000259" key="2">
    <source>
        <dbReference type="PROSITE" id="PS50110"/>
    </source>
</evidence>